<evidence type="ECO:0000313" key="1">
    <source>
        <dbReference type="EMBL" id="KHJ84439.1"/>
    </source>
</evidence>
<reference evidence="1 2" key="1">
    <citation type="submission" date="2014-03" db="EMBL/GenBank/DDBJ databases">
        <title>Draft genome of the hookworm Oesophagostomum dentatum.</title>
        <authorList>
            <person name="Mitreva M."/>
        </authorList>
    </citation>
    <scope>NUCLEOTIDE SEQUENCE [LARGE SCALE GENOMIC DNA]</scope>
    <source>
        <strain evidence="1 2">OD-Hann</strain>
    </source>
</reference>
<dbReference type="AlphaFoldDB" id="A0A0B1SHN3"/>
<proteinExistence type="predicted"/>
<organism evidence="1 2">
    <name type="scientific">Oesophagostomum dentatum</name>
    <name type="common">Nodular worm</name>
    <dbReference type="NCBI Taxonomy" id="61180"/>
    <lineage>
        <taxon>Eukaryota</taxon>
        <taxon>Metazoa</taxon>
        <taxon>Ecdysozoa</taxon>
        <taxon>Nematoda</taxon>
        <taxon>Chromadorea</taxon>
        <taxon>Rhabditida</taxon>
        <taxon>Rhabditina</taxon>
        <taxon>Rhabditomorpha</taxon>
        <taxon>Strongyloidea</taxon>
        <taxon>Strongylidae</taxon>
        <taxon>Oesophagostomum</taxon>
    </lineage>
</organism>
<gene>
    <name evidence="1" type="ORF">OESDEN_15847</name>
</gene>
<sequence length="196" mass="21142">RTGSNLYTNTTFVPVVTANTSVAAFVTPSYKDASFTKSASEKLGSATTSAANAAPAMITPSSKTVREANQTANECEEEATCYFDAQCGQNFETKFTLAPPLFDIYRGKPSHAYCLSHFSHINLTQISLKTPNTIVHKNDTHRVAVLESLSGDATVMRVSPMSNARTILSVEDCGRLVGMEFADALRRSLLMATDST</sequence>
<name>A0A0B1SHN3_OESDE</name>
<evidence type="ECO:0000313" key="2">
    <source>
        <dbReference type="Proteomes" id="UP000053660"/>
    </source>
</evidence>
<protein>
    <submittedName>
        <fullName evidence="1">Uncharacterized protein</fullName>
    </submittedName>
</protein>
<keyword evidence="2" id="KW-1185">Reference proteome</keyword>
<accession>A0A0B1SHN3</accession>
<feature type="non-terminal residue" evidence="1">
    <location>
        <position position="1"/>
    </location>
</feature>
<dbReference type="Proteomes" id="UP000053660">
    <property type="component" value="Unassembled WGS sequence"/>
</dbReference>
<dbReference type="EMBL" id="KN568513">
    <property type="protein sequence ID" value="KHJ84439.1"/>
    <property type="molecule type" value="Genomic_DNA"/>
</dbReference>